<comment type="caution">
    <text evidence="1">The sequence shown here is derived from an EMBL/GenBank/DDBJ whole genome shotgun (WGS) entry which is preliminary data.</text>
</comment>
<organism evidence="1 2">
    <name type="scientific">Pseudomonas cichorii</name>
    <dbReference type="NCBI Taxonomy" id="36746"/>
    <lineage>
        <taxon>Bacteria</taxon>
        <taxon>Pseudomonadati</taxon>
        <taxon>Pseudomonadota</taxon>
        <taxon>Gammaproteobacteria</taxon>
        <taxon>Pseudomonadales</taxon>
        <taxon>Pseudomonadaceae</taxon>
        <taxon>Pseudomonas</taxon>
    </lineage>
</organism>
<reference evidence="1 2" key="1">
    <citation type="submission" date="2018-08" db="EMBL/GenBank/DDBJ databases">
        <title>Recombination of ecologically and evolutionarily significant loci maintains genetic cohesion in the Pseudomonas syringae species complex.</title>
        <authorList>
            <person name="Dillon M."/>
            <person name="Thakur S."/>
            <person name="Almeida R.N.D."/>
            <person name="Weir B.S."/>
            <person name="Guttman D.S."/>
        </authorList>
    </citation>
    <scope>NUCLEOTIDE SEQUENCE [LARGE SCALE GENOMIC DNA]</scope>
    <source>
        <strain evidence="1 2">ICMP 3353</strain>
    </source>
</reference>
<evidence type="ECO:0000313" key="2">
    <source>
        <dbReference type="Proteomes" id="UP000277236"/>
    </source>
</evidence>
<dbReference type="Proteomes" id="UP000277236">
    <property type="component" value="Unassembled WGS sequence"/>
</dbReference>
<dbReference type="EMBL" id="RBRE01000083">
    <property type="protein sequence ID" value="RMQ42318.1"/>
    <property type="molecule type" value="Genomic_DNA"/>
</dbReference>
<dbReference type="RefSeq" id="WP_122317717.1">
    <property type="nucleotide sequence ID" value="NZ_RBRE01000083.1"/>
</dbReference>
<evidence type="ECO:0000313" key="1">
    <source>
        <dbReference type="EMBL" id="RMQ42318.1"/>
    </source>
</evidence>
<accession>A0A3M4LLC9</accession>
<name>A0A3M4LLC9_PSECI</name>
<sequence length="241" mass="26279">MIDTNSISAFLASNTIKTVAKTASVVTESVDPKTLTAASPNADSATLSTLAKQLNDSAARAESRDSTVNTRDLGKQGLGIIYKVAGTEYHENRKIHDAEVPDTNDPELLERARQATQFKNGTGANPFAGLSQDQLRLIIYDESGDFTVNERSAAFSENYAQEEVWNRAMAKKYVDEYNETGKSTNTLIEMLAHYNELPPIEKAQYPANYVASLTSGDSNALDIFNQQANRSSAQAENSLKS</sequence>
<protein>
    <submittedName>
        <fullName evidence="1">Uncharacterized protein</fullName>
    </submittedName>
</protein>
<proteinExistence type="predicted"/>
<dbReference type="OrthoDB" id="6282430at2"/>
<dbReference type="AlphaFoldDB" id="A0A3M4LLC9"/>
<gene>
    <name evidence="1" type="ORF">ALQ04_01091</name>
</gene>